<dbReference type="AlphaFoldDB" id="A0A914UW61"/>
<dbReference type="Proteomes" id="UP000887566">
    <property type="component" value="Unplaced"/>
</dbReference>
<evidence type="ECO:0000256" key="1">
    <source>
        <dbReference type="SAM" id="MobiDB-lite"/>
    </source>
</evidence>
<protein>
    <submittedName>
        <fullName evidence="4">PG2 pseudoGTPase domain-containing protein</fullName>
    </submittedName>
</protein>
<dbReference type="PROSITE" id="PS51853">
    <property type="entry name" value="PG2"/>
    <property type="match status" value="1"/>
</dbReference>
<reference evidence="4" key="1">
    <citation type="submission" date="2022-11" db="UniProtKB">
        <authorList>
            <consortium name="WormBaseParasite"/>
        </authorList>
    </citation>
    <scope>IDENTIFICATION</scope>
</reference>
<dbReference type="Pfam" id="PF19518">
    <property type="entry name" value="RhoGAP_pG1_pG2"/>
    <property type="match status" value="1"/>
</dbReference>
<dbReference type="GO" id="GO:0007266">
    <property type="term" value="P:Rho protein signal transduction"/>
    <property type="evidence" value="ECO:0007669"/>
    <property type="project" value="TreeGrafter"/>
</dbReference>
<dbReference type="GO" id="GO:0005096">
    <property type="term" value="F:GTPase activator activity"/>
    <property type="evidence" value="ECO:0007669"/>
    <property type="project" value="TreeGrafter"/>
</dbReference>
<evidence type="ECO:0000313" key="3">
    <source>
        <dbReference type="Proteomes" id="UP000887566"/>
    </source>
</evidence>
<name>A0A914UW61_9BILA</name>
<keyword evidence="3" id="KW-1185">Reference proteome</keyword>
<dbReference type="PANTHER" id="PTHR46005">
    <property type="entry name" value="RHO GTPASE-ACTIVATING PROTEIN 190"/>
    <property type="match status" value="1"/>
</dbReference>
<sequence>MDDCFSREQIGRLLECASSASKVRKTSSLDEAIAAGPVDLRIELCLMCGDQFPPQAVLGPLLAEGRQQSVNVNRGPITTVDAFLPRLGRRARIEIRIDAYHTAFLTRPKPQQAFDGYILAYSARRRASLAHLKALAHTAIPPSKRGSALLLVAVGEVTDFFNDHDTNALLTEGNELADKLRARFITVSPNADQQGGTYNAFFDELFEMKSRAPAPRPADDSEYATLSEMRSGMWDGQNGSPPPPPTADASAVACRHPLRSDERSPVDSRPTPPPPPSTTAATKWRHNPAMRPAPVVQRGSPDRSH</sequence>
<proteinExistence type="predicted"/>
<dbReference type="GO" id="GO:0005829">
    <property type="term" value="C:cytosol"/>
    <property type="evidence" value="ECO:0007669"/>
    <property type="project" value="TreeGrafter"/>
</dbReference>
<organism evidence="3 4">
    <name type="scientific">Plectus sambesii</name>
    <dbReference type="NCBI Taxonomy" id="2011161"/>
    <lineage>
        <taxon>Eukaryota</taxon>
        <taxon>Metazoa</taxon>
        <taxon>Ecdysozoa</taxon>
        <taxon>Nematoda</taxon>
        <taxon>Chromadorea</taxon>
        <taxon>Plectida</taxon>
        <taxon>Plectina</taxon>
        <taxon>Plectoidea</taxon>
        <taxon>Plectidae</taxon>
        <taxon>Plectus</taxon>
    </lineage>
</organism>
<evidence type="ECO:0000259" key="2">
    <source>
        <dbReference type="PROSITE" id="PS51853"/>
    </source>
</evidence>
<dbReference type="InterPro" id="IPR045786">
    <property type="entry name" value="RhoGAP_pG1_pG2"/>
</dbReference>
<dbReference type="GO" id="GO:0008361">
    <property type="term" value="P:regulation of cell size"/>
    <property type="evidence" value="ECO:0007669"/>
    <property type="project" value="TreeGrafter"/>
</dbReference>
<dbReference type="PANTHER" id="PTHR46005:SF4">
    <property type="entry name" value="RHO GTPASE-ACTIVATING PROTEIN 190"/>
    <property type="match status" value="1"/>
</dbReference>
<accession>A0A914UW61</accession>
<feature type="domain" description="PG2 pseudoGTPase" evidence="2">
    <location>
        <begin position="41"/>
        <end position="211"/>
    </location>
</feature>
<dbReference type="InterPro" id="IPR039006">
    <property type="entry name" value="RhoGAP_pG2"/>
</dbReference>
<dbReference type="GO" id="GO:0050770">
    <property type="term" value="P:regulation of axonogenesis"/>
    <property type="evidence" value="ECO:0007669"/>
    <property type="project" value="TreeGrafter"/>
</dbReference>
<feature type="region of interest" description="Disordered" evidence="1">
    <location>
        <begin position="231"/>
        <end position="305"/>
    </location>
</feature>
<dbReference type="WBParaSite" id="PSAMB.scaffold13085size2439.g35273.t1">
    <property type="protein sequence ID" value="PSAMB.scaffold13085size2439.g35273.t1"/>
    <property type="gene ID" value="PSAMB.scaffold13085size2439.g35273"/>
</dbReference>
<dbReference type="InterPro" id="IPR051978">
    <property type="entry name" value="Rho-GAP_domain"/>
</dbReference>
<evidence type="ECO:0000313" key="4">
    <source>
        <dbReference type="WBParaSite" id="PSAMB.scaffold13085size2439.g35273.t1"/>
    </source>
</evidence>